<evidence type="ECO:0000256" key="2">
    <source>
        <dbReference type="ARBA" id="ARBA00022487"/>
    </source>
</evidence>
<evidence type="ECO:0000256" key="6">
    <source>
        <dbReference type="SAM" id="SignalP"/>
    </source>
</evidence>
<feature type="chain" id="PRO_5039950835" description="carboxylesterase" evidence="6">
    <location>
        <begin position="18"/>
        <end position="544"/>
    </location>
</feature>
<proteinExistence type="inferred from homology"/>
<evidence type="ECO:0000313" key="9">
    <source>
        <dbReference type="Proteomes" id="UP001107558"/>
    </source>
</evidence>
<dbReference type="SUPFAM" id="SSF53474">
    <property type="entry name" value="alpha/beta-Hydrolases"/>
    <property type="match status" value="1"/>
</dbReference>
<dbReference type="InterPro" id="IPR029058">
    <property type="entry name" value="AB_hydrolase_fold"/>
</dbReference>
<name>A0A9J6C7A9_POLVA</name>
<accession>A0A9J6C7A9</accession>
<evidence type="ECO:0000256" key="4">
    <source>
        <dbReference type="ARBA" id="ARBA00023180"/>
    </source>
</evidence>
<dbReference type="EMBL" id="JADBJN010000002">
    <property type="protein sequence ID" value="KAG5677930.1"/>
    <property type="molecule type" value="Genomic_DNA"/>
</dbReference>
<dbReference type="PANTHER" id="PTHR43142">
    <property type="entry name" value="CARBOXYLIC ESTER HYDROLASE"/>
    <property type="match status" value="1"/>
</dbReference>
<dbReference type="GO" id="GO:0106435">
    <property type="term" value="F:carboxylesterase activity"/>
    <property type="evidence" value="ECO:0007669"/>
    <property type="project" value="UniProtKB-EC"/>
</dbReference>
<dbReference type="Pfam" id="PF00135">
    <property type="entry name" value="COesterase"/>
    <property type="match status" value="1"/>
</dbReference>
<dbReference type="Proteomes" id="UP001107558">
    <property type="component" value="Chromosome 2"/>
</dbReference>
<dbReference type="PROSITE" id="PS00941">
    <property type="entry name" value="CARBOXYLESTERASE_B_2"/>
    <property type="match status" value="1"/>
</dbReference>
<organism evidence="8 9">
    <name type="scientific">Polypedilum vanderplanki</name>
    <name type="common">Sleeping chironomid midge</name>
    <dbReference type="NCBI Taxonomy" id="319348"/>
    <lineage>
        <taxon>Eukaryota</taxon>
        <taxon>Metazoa</taxon>
        <taxon>Ecdysozoa</taxon>
        <taxon>Arthropoda</taxon>
        <taxon>Hexapoda</taxon>
        <taxon>Insecta</taxon>
        <taxon>Pterygota</taxon>
        <taxon>Neoptera</taxon>
        <taxon>Endopterygota</taxon>
        <taxon>Diptera</taxon>
        <taxon>Nematocera</taxon>
        <taxon>Chironomoidea</taxon>
        <taxon>Chironomidae</taxon>
        <taxon>Chironominae</taxon>
        <taxon>Polypedilum</taxon>
        <taxon>Polypedilum</taxon>
    </lineage>
</organism>
<dbReference type="InterPro" id="IPR019819">
    <property type="entry name" value="Carboxylesterase_B_CS"/>
</dbReference>
<comment type="caution">
    <text evidence="8">The sequence shown here is derived from an EMBL/GenBank/DDBJ whole genome shotgun (WGS) entry which is preliminary data.</text>
</comment>
<keyword evidence="6" id="KW-0732">Signal</keyword>
<dbReference type="EC" id="3.1.1.1" evidence="5"/>
<dbReference type="InterPro" id="IPR002018">
    <property type="entry name" value="CarbesteraseB"/>
</dbReference>
<keyword evidence="3" id="KW-0378">Hydrolase</keyword>
<evidence type="ECO:0000256" key="5">
    <source>
        <dbReference type="ARBA" id="ARBA00039155"/>
    </source>
</evidence>
<comment type="similarity">
    <text evidence="1">Belongs to the type-B carboxylesterase/lipase family.</text>
</comment>
<sequence>MIKSVFLIFLIVRIAQTHIVEIENGKIIGAEYNDYYAYRGLRYAKAQRFRIAKPYEEKWNDTKEFFNYGHECAQYDHLTYTYVGQEDCLFLNVFLPKSVINSKEPVPVVAFLYGGAFMFGSSNYYHPEFFMNHGKMILVTLNYRLGILGFLSTEDNILPGNLGLKDQVEALKWVQRNIKAFNGDANKVTITGYSAGAASVHLHYLSPLSKNLFNNGISHSGVAFNPWVLVENSKEKAYKVAEYAECPFDDHKEMVKCLKKKPASSLVMLAKKFQPFLYNPFSPFGVVVEKPHKNAFLTDLPQKLLKNGNFNKRPWIVSMTKDEGNYPAAEFYGNLKTMNEIDTNWEKLAPSILDFDELTTDSEKKSEVSRIIREFYMHKMPISRENYQAFDDILSDRLFKHHSVVAIQLQSKWSSSYYYYFNYKSLMGVGEIMSKTNDNLGIAHGEDVFLIFKSGLRHLPYSDEELEMNKKLLNFYYDFAKSDTPKFAGLTIEQSTPDNCKYLQIFSNEKFSMKEIDENFGNVNFWDKMEKMLLHSNKKHNDEL</sequence>
<feature type="signal peptide" evidence="6">
    <location>
        <begin position="1"/>
        <end position="17"/>
    </location>
</feature>
<keyword evidence="4" id="KW-0325">Glycoprotein</keyword>
<keyword evidence="2" id="KW-0719">Serine esterase</keyword>
<gene>
    <name evidence="8" type="ORF">PVAND_007644</name>
</gene>
<evidence type="ECO:0000256" key="3">
    <source>
        <dbReference type="ARBA" id="ARBA00022801"/>
    </source>
</evidence>
<protein>
    <recommendedName>
        <fullName evidence="5">carboxylesterase</fullName>
        <ecNumber evidence="5">3.1.1.1</ecNumber>
    </recommendedName>
</protein>
<dbReference type="OrthoDB" id="6846267at2759"/>
<feature type="domain" description="Carboxylesterase type B" evidence="7">
    <location>
        <begin position="17"/>
        <end position="514"/>
    </location>
</feature>
<evidence type="ECO:0000256" key="1">
    <source>
        <dbReference type="ARBA" id="ARBA00005964"/>
    </source>
</evidence>
<evidence type="ECO:0000259" key="7">
    <source>
        <dbReference type="Pfam" id="PF00135"/>
    </source>
</evidence>
<evidence type="ECO:0000313" key="8">
    <source>
        <dbReference type="EMBL" id="KAG5677930.1"/>
    </source>
</evidence>
<dbReference type="PANTHER" id="PTHR43142:SF1">
    <property type="entry name" value="CARBOXYLIC ESTER HYDROLASE"/>
    <property type="match status" value="1"/>
</dbReference>
<dbReference type="Gene3D" id="3.40.50.1820">
    <property type="entry name" value="alpha/beta hydrolase"/>
    <property type="match status" value="1"/>
</dbReference>
<reference evidence="8" key="1">
    <citation type="submission" date="2021-03" db="EMBL/GenBank/DDBJ databases">
        <title>Chromosome level genome of the anhydrobiotic midge Polypedilum vanderplanki.</title>
        <authorList>
            <person name="Yoshida Y."/>
            <person name="Kikawada T."/>
            <person name="Gusev O."/>
        </authorList>
    </citation>
    <scope>NUCLEOTIDE SEQUENCE</scope>
    <source>
        <strain evidence="8">NIAS01</strain>
        <tissue evidence="8">Whole body or cell culture</tissue>
    </source>
</reference>
<keyword evidence="9" id="KW-1185">Reference proteome</keyword>
<dbReference type="AlphaFoldDB" id="A0A9J6C7A9"/>